<gene>
    <name evidence="1" type="ORF">GCM10009823_24120</name>
</gene>
<dbReference type="SUPFAM" id="SSF47598">
    <property type="entry name" value="Ribbon-helix-helix"/>
    <property type="match status" value="1"/>
</dbReference>
<dbReference type="RefSeq" id="WP_291795142.1">
    <property type="nucleotide sequence ID" value="NZ_BAAAPZ010000011.1"/>
</dbReference>
<dbReference type="Proteomes" id="UP001500984">
    <property type="component" value="Unassembled WGS sequence"/>
</dbReference>
<accession>A0ABN2WZ11</accession>
<organism evidence="1 2">
    <name type="scientific">Brevibacterium salitolerans</name>
    <dbReference type="NCBI Taxonomy" id="1403566"/>
    <lineage>
        <taxon>Bacteria</taxon>
        <taxon>Bacillati</taxon>
        <taxon>Actinomycetota</taxon>
        <taxon>Actinomycetes</taxon>
        <taxon>Micrococcales</taxon>
        <taxon>Brevibacteriaceae</taxon>
        <taxon>Brevibacterium</taxon>
    </lineage>
</organism>
<dbReference type="EMBL" id="BAAAPZ010000011">
    <property type="protein sequence ID" value="GAA2101381.1"/>
    <property type="molecule type" value="Genomic_DNA"/>
</dbReference>
<proteinExistence type="predicted"/>
<sequence length="108" mass="11746">MNEPIPAEVREAIRAELEADAAEYRDHVPEGEWTKPNNGASASLTLRIPQEVLGALQVQATADGVSVSSLVRRFITDGLSELRDDDLRTALDRLEHDVAAVKARVLAS</sequence>
<evidence type="ECO:0008006" key="3">
    <source>
        <dbReference type="Google" id="ProtNLM"/>
    </source>
</evidence>
<keyword evidence="2" id="KW-1185">Reference proteome</keyword>
<evidence type="ECO:0000313" key="2">
    <source>
        <dbReference type="Proteomes" id="UP001500984"/>
    </source>
</evidence>
<protein>
    <recommendedName>
        <fullName evidence="3">CopG family transcriptional regulator</fullName>
    </recommendedName>
</protein>
<evidence type="ECO:0000313" key="1">
    <source>
        <dbReference type="EMBL" id="GAA2101381.1"/>
    </source>
</evidence>
<reference evidence="1 2" key="1">
    <citation type="journal article" date="2019" name="Int. J. Syst. Evol. Microbiol.">
        <title>The Global Catalogue of Microorganisms (GCM) 10K type strain sequencing project: providing services to taxonomists for standard genome sequencing and annotation.</title>
        <authorList>
            <consortium name="The Broad Institute Genomics Platform"/>
            <consortium name="The Broad Institute Genome Sequencing Center for Infectious Disease"/>
            <person name="Wu L."/>
            <person name="Ma J."/>
        </authorList>
    </citation>
    <scope>NUCLEOTIDE SEQUENCE [LARGE SCALE GENOMIC DNA]</scope>
    <source>
        <strain evidence="1 2">JCM 15900</strain>
    </source>
</reference>
<comment type="caution">
    <text evidence="1">The sequence shown here is derived from an EMBL/GenBank/DDBJ whole genome shotgun (WGS) entry which is preliminary data.</text>
</comment>
<dbReference type="InterPro" id="IPR010985">
    <property type="entry name" value="Ribbon_hlx_hlx"/>
</dbReference>
<name>A0ABN2WZ11_9MICO</name>